<dbReference type="AlphaFoldDB" id="A0AAC9MYJ0"/>
<dbReference type="PROSITE" id="PS50914">
    <property type="entry name" value="BON"/>
    <property type="match status" value="1"/>
</dbReference>
<evidence type="ECO:0000313" key="2">
    <source>
        <dbReference type="EMBL" id="AOS63032.1"/>
    </source>
</evidence>
<dbReference type="RefSeq" id="WP_069848635.1">
    <property type="nucleotide sequence ID" value="NZ_CP014859.1"/>
</dbReference>
<dbReference type="EMBL" id="CP014859">
    <property type="protein sequence ID" value="AOS63032.1"/>
    <property type="molecule type" value="Genomic_DNA"/>
</dbReference>
<dbReference type="InterPro" id="IPR007055">
    <property type="entry name" value="BON_dom"/>
</dbReference>
<evidence type="ECO:0000313" key="3">
    <source>
        <dbReference type="Proteomes" id="UP000095210"/>
    </source>
</evidence>
<name>A0AAC9MYJ0_9PSEU</name>
<dbReference type="KEGG" id="ahm:TL08_11090"/>
<sequence>MSERNQPEPPQYAVEQIRQALASDPRTSELGVQVSVRADVAYLDGEVTGAARAQALTEVARDAGAGLQVHNRVRVTEARGPSTAEELR</sequence>
<dbReference type="Proteomes" id="UP000095210">
    <property type="component" value="Chromosome"/>
</dbReference>
<accession>A0AAC9MYJ0</accession>
<reference evidence="3" key="1">
    <citation type="submission" date="2016-03" db="EMBL/GenBank/DDBJ databases">
        <title>Complete genome sequence of the type strain Actinoalloteichus hymeniacidonis DSM 45092.</title>
        <authorList>
            <person name="Schaffert L."/>
            <person name="Albersmeier A."/>
            <person name="Winkler A."/>
            <person name="Kalinowski J."/>
            <person name="Zotchev S."/>
            <person name="Ruckert C."/>
        </authorList>
    </citation>
    <scope>NUCLEOTIDE SEQUENCE [LARGE SCALE GENOMIC DNA]</scope>
    <source>
        <strain evidence="3">HPA177(T) (DSM 45092(T))</strain>
    </source>
</reference>
<protein>
    <submittedName>
        <fullName evidence="2">Phospholipid-binding protein</fullName>
    </submittedName>
</protein>
<proteinExistence type="predicted"/>
<keyword evidence="3" id="KW-1185">Reference proteome</keyword>
<feature type="domain" description="BON" evidence="1">
    <location>
        <begin position="9"/>
        <end position="77"/>
    </location>
</feature>
<dbReference type="Pfam" id="PF04972">
    <property type="entry name" value="BON"/>
    <property type="match status" value="1"/>
</dbReference>
<evidence type="ECO:0000259" key="1">
    <source>
        <dbReference type="PROSITE" id="PS50914"/>
    </source>
</evidence>
<organism evidence="2 3">
    <name type="scientific">Actinoalloteichus hymeniacidonis</name>
    <dbReference type="NCBI Taxonomy" id="340345"/>
    <lineage>
        <taxon>Bacteria</taxon>
        <taxon>Bacillati</taxon>
        <taxon>Actinomycetota</taxon>
        <taxon>Actinomycetes</taxon>
        <taxon>Pseudonocardiales</taxon>
        <taxon>Pseudonocardiaceae</taxon>
        <taxon>Actinoalloteichus</taxon>
    </lineage>
</organism>
<gene>
    <name evidence="2" type="ORF">TL08_11090</name>
</gene>